<gene>
    <name evidence="11" type="ORF">FKW44_006697</name>
</gene>
<evidence type="ECO:0000256" key="8">
    <source>
        <dbReference type="ARBA" id="ARBA00023034"/>
    </source>
</evidence>
<proteinExistence type="inferred from homology"/>
<keyword evidence="7 10" id="KW-1133">Transmembrane helix</keyword>
<evidence type="ECO:0000313" key="12">
    <source>
        <dbReference type="Proteomes" id="UP000595437"/>
    </source>
</evidence>
<dbReference type="AlphaFoldDB" id="A0A7T8KDN2"/>
<evidence type="ECO:0000313" key="11">
    <source>
        <dbReference type="EMBL" id="QQP54015.1"/>
    </source>
</evidence>
<keyword evidence="12" id="KW-1185">Reference proteome</keyword>
<dbReference type="InterPro" id="IPR002659">
    <property type="entry name" value="Glyco_trans_31"/>
</dbReference>
<evidence type="ECO:0000256" key="2">
    <source>
        <dbReference type="ARBA" id="ARBA00008661"/>
    </source>
</evidence>
<dbReference type="GO" id="GO:0000139">
    <property type="term" value="C:Golgi membrane"/>
    <property type="evidence" value="ECO:0007669"/>
    <property type="project" value="UniProtKB-SubCell"/>
</dbReference>
<name>A0A7T8KDN2_CALRO</name>
<keyword evidence="9 10" id="KW-0472">Membrane</keyword>
<dbReference type="PANTHER" id="PTHR11214:SF314">
    <property type="entry name" value="HEXOSYLTRANSFERASE"/>
    <property type="match status" value="1"/>
</dbReference>
<dbReference type="GO" id="GO:0016758">
    <property type="term" value="F:hexosyltransferase activity"/>
    <property type="evidence" value="ECO:0007669"/>
    <property type="project" value="InterPro"/>
</dbReference>
<comment type="subcellular location">
    <subcellularLocation>
        <location evidence="1 10">Golgi apparatus membrane</location>
        <topology evidence="1 10">Single-pass type II membrane protein</topology>
    </subcellularLocation>
</comment>
<evidence type="ECO:0000256" key="3">
    <source>
        <dbReference type="ARBA" id="ARBA00022676"/>
    </source>
</evidence>
<evidence type="ECO:0000256" key="1">
    <source>
        <dbReference type="ARBA" id="ARBA00004323"/>
    </source>
</evidence>
<dbReference type="EMBL" id="CP045893">
    <property type="protein sequence ID" value="QQP54015.1"/>
    <property type="molecule type" value="Genomic_DNA"/>
</dbReference>
<evidence type="ECO:0000256" key="9">
    <source>
        <dbReference type="ARBA" id="ARBA00023136"/>
    </source>
</evidence>
<keyword evidence="5 10" id="KW-0812">Transmembrane</keyword>
<evidence type="ECO:0000256" key="5">
    <source>
        <dbReference type="ARBA" id="ARBA00022692"/>
    </source>
</evidence>
<evidence type="ECO:0000256" key="4">
    <source>
        <dbReference type="ARBA" id="ARBA00022679"/>
    </source>
</evidence>
<accession>A0A7T8KDN2</accession>
<dbReference type="PANTHER" id="PTHR11214">
    <property type="entry name" value="BETA-1,3-N-ACETYLGLUCOSAMINYLTRANSFERASE"/>
    <property type="match status" value="1"/>
</dbReference>
<dbReference type="OrthoDB" id="5512589at2759"/>
<keyword evidence="3 10" id="KW-0328">Glycosyltransferase</keyword>
<dbReference type="GO" id="GO:0006493">
    <property type="term" value="P:protein O-linked glycosylation"/>
    <property type="evidence" value="ECO:0007669"/>
    <property type="project" value="TreeGrafter"/>
</dbReference>
<comment type="similarity">
    <text evidence="2 10">Belongs to the glycosyltransferase 31 family.</text>
</comment>
<keyword evidence="6 10" id="KW-0735">Signal-anchor</keyword>
<dbReference type="Pfam" id="PF01762">
    <property type="entry name" value="Galactosyl_T"/>
    <property type="match status" value="1"/>
</dbReference>
<keyword evidence="4 11" id="KW-0808">Transferase</keyword>
<evidence type="ECO:0000256" key="6">
    <source>
        <dbReference type="ARBA" id="ARBA00022968"/>
    </source>
</evidence>
<protein>
    <recommendedName>
        <fullName evidence="10">Hexosyltransferase</fullName>
        <ecNumber evidence="10">2.4.1.-</ecNumber>
    </recommendedName>
</protein>
<feature type="transmembrane region" description="Helical" evidence="10">
    <location>
        <begin position="20"/>
        <end position="38"/>
    </location>
</feature>
<keyword evidence="8 10" id="KW-0333">Golgi apparatus</keyword>
<evidence type="ECO:0000256" key="10">
    <source>
        <dbReference type="RuleBase" id="RU363063"/>
    </source>
</evidence>
<reference evidence="12" key="1">
    <citation type="submission" date="2021-01" db="EMBL/GenBank/DDBJ databases">
        <title>Caligus Genome Assembly.</title>
        <authorList>
            <person name="Gallardo-Escarate C."/>
        </authorList>
    </citation>
    <scope>NUCLEOTIDE SEQUENCE [LARGE SCALE GENOMIC DNA]</scope>
</reference>
<evidence type="ECO:0000256" key="7">
    <source>
        <dbReference type="ARBA" id="ARBA00022989"/>
    </source>
</evidence>
<dbReference type="EC" id="2.4.1.-" evidence="10"/>
<sequence length="381" mass="43810">MKFKRYSGGLRRDSPKRFLYLLTSILLGGFGFLHFFIIRDLSDWRPSSDRLAGTYIQKDIESVLRYPRVLSRGEEIDVLGIIHSSPGHFEHRDAIRRTWMQDWESQAPAGSFKAVFLLGNAPEGQTRSRLLSESDTFGDIIVEDFMDTYNNLTLKSIFMLKFVVHYELKIKFLFKMDDDIYINVDRYPEIMDLDSKSIGGYKFSGVGPIRFSTILSDGRKWVCPRWMCEEDTFPEFNSGSGYLIAGPQVSKLYQTAFEVPFIHLEDVFITGILAERANIPRRDIQFFSDQSGNVCPSEGAHPNLLYHPLSPKKILQMNQILKKEEPTTNIPMFTAITRDSGTPMTYIFLNRFLQWMMLPPLFLSSKMLFLPLSQVEGSAPI</sequence>
<dbReference type="Gene3D" id="3.90.550.50">
    <property type="match status" value="1"/>
</dbReference>
<dbReference type="Proteomes" id="UP000595437">
    <property type="component" value="Chromosome 4"/>
</dbReference>
<organism evidence="11 12">
    <name type="scientific">Caligus rogercresseyi</name>
    <name type="common">Sea louse</name>
    <dbReference type="NCBI Taxonomy" id="217165"/>
    <lineage>
        <taxon>Eukaryota</taxon>
        <taxon>Metazoa</taxon>
        <taxon>Ecdysozoa</taxon>
        <taxon>Arthropoda</taxon>
        <taxon>Crustacea</taxon>
        <taxon>Multicrustacea</taxon>
        <taxon>Hexanauplia</taxon>
        <taxon>Copepoda</taxon>
        <taxon>Siphonostomatoida</taxon>
        <taxon>Caligidae</taxon>
        <taxon>Caligus</taxon>
    </lineage>
</organism>